<reference evidence="9" key="2">
    <citation type="submission" date="2023-05" db="EMBL/GenBank/DDBJ databases">
        <authorList>
            <consortium name="Lawrence Berkeley National Laboratory"/>
            <person name="Steindorff A."/>
            <person name="Hensen N."/>
            <person name="Bonometti L."/>
            <person name="Westerberg I."/>
            <person name="Brannstrom I.O."/>
            <person name="Guillou S."/>
            <person name="Cros-Aarteil S."/>
            <person name="Calhoun S."/>
            <person name="Haridas S."/>
            <person name="Kuo A."/>
            <person name="Mondo S."/>
            <person name="Pangilinan J."/>
            <person name="Riley R."/>
            <person name="Labutti K."/>
            <person name="Andreopoulos B."/>
            <person name="Lipzen A."/>
            <person name="Chen C."/>
            <person name="Yanf M."/>
            <person name="Daum C."/>
            <person name="Ng V."/>
            <person name="Clum A."/>
            <person name="Ohm R."/>
            <person name="Martin F."/>
            <person name="Silar P."/>
            <person name="Natvig D."/>
            <person name="Lalanne C."/>
            <person name="Gautier V."/>
            <person name="Ament-Velasquez S.L."/>
            <person name="Kruys A."/>
            <person name="Hutchinson M.I."/>
            <person name="Powell A.J."/>
            <person name="Barry K."/>
            <person name="Miller A.N."/>
            <person name="Grigoriev I.V."/>
            <person name="Debuchy R."/>
            <person name="Gladieux P."/>
            <person name="Thoren M.H."/>
            <person name="Johannesson H."/>
        </authorList>
    </citation>
    <scope>NUCLEOTIDE SEQUENCE</scope>
    <source>
        <strain evidence="9">CBS 141.50</strain>
    </source>
</reference>
<accession>A0AAN6UY42</accession>
<feature type="compositionally biased region" description="Gly residues" evidence="6">
    <location>
        <begin position="552"/>
        <end position="565"/>
    </location>
</feature>
<dbReference type="AlphaFoldDB" id="A0AAN6UY42"/>
<feature type="transmembrane region" description="Helical" evidence="7">
    <location>
        <begin position="165"/>
        <end position="185"/>
    </location>
</feature>
<dbReference type="InterPro" id="IPR049326">
    <property type="entry name" value="Rhodopsin_dom_fungi"/>
</dbReference>
<feature type="compositionally biased region" description="Polar residues" evidence="6">
    <location>
        <begin position="311"/>
        <end position="330"/>
    </location>
</feature>
<feature type="region of interest" description="Disordered" evidence="6">
    <location>
        <begin position="262"/>
        <end position="459"/>
    </location>
</feature>
<feature type="transmembrane region" description="Helical" evidence="7">
    <location>
        <begin position="197"/>
        <end position="215"/>
    </location>
</feature>
<proteinExistence type="inferred from homology"/>
<comment type="caution">
    <text evidence="9">The sequence shown here is derived from an EMBL/GenBank/DDBJ whole genome shotgun (WGS) entry which is preliminary data.</text>
</comment>
<dbReference type="InterPro" id="IPR052337">
    <property type="entry name" value="SAT4-like"/>
</dbReference>
<organism evidence="9 10">
    <name type="scientific">Dichotomopilus funicola</name>
    <dbReference type="NCBI Taxonomy" id="1934379"/>
    <lineage>
        <taxon>Eukaryota</taxon>
        <taxon>Fungi</taxon>
        <taxon>Dikarya</taxon>
        <taxon>Ascomycota</taxon>
        <taxon>Pezizomycotina</taxon>
        <taxon>Sordariomycetes</taxon>
        <taxon>Sordariomycetidae</taxon>
        <taxon>Sordariales</taxon>
        <taxon>Chaetomiaceae</taxon>
        <taxon>Dichotomopilus</taxon>
    </lineage>
</organism>
<evidence type="ECO:0000256" key="4">
    <source>
        <dbReference type="ARBA" id="ARBA00023136"/>
    </source>
</evidence>
<feature type="compositionally biased region" description="Basic and acidic residues" evidence="6">
    <location>
        <begin position="398"/>
        <end position="413"/>
    </location>
</feature>
<evidence type="ECO:0000256" key="7">
    <source>
        <dbReference type="SAM" id="Phobius"/>
    </source>
</evidence>
<dbReference type="GeneID" id="87821148"/>
<feature type="transmembrane region" description="Helical" evidence="7">
    <location>
        <begin position="12"/>
        <end position="34"/>
    </location>
</feature>
<gene>
    <name evidence="9" type="ORF">C8A04DRAFT_39295</name>
</gene>
<keyword evidence="10" id="KW-1185">Reference proteome</keyword>
<feature type="compositionally biased region" description="Basic residues" evidence="6">
    <location>
        <begin position="281"/>
        <end position="291"/>
    </location>
</feature>
<feature type="transmembrane region" description="Helical" evidence="7">
    <location>
        <begin position="46"/>
        <end position="65"/>
    </location>
</feature>
<evidence type="ECO:0000256" key="5">
    <source>
        <dbReference type="ARBA" id="ARBA00038359"/>
    </source>
</evidence>
<evidence type="ECO:0000256" key="6">
    <source>
        <dbReference type="SAM" id="MobiDB-lite"/>
    </source>
</evidence>
<feature type="compositionally biased region" description="Acidic residues" evidence="6">
    <location>
        <begin position="445"/>
        <end position="459"/>
    </location>
</feature>
<reference evidence="9" key="1">
    <citation type="journal article" date="2023" name="Mol. Phylogenet. Evol.">
        <title>Genome-scale phylogeny and comparative genomics of the fungal order Sordariales.</title>
        <authorList>
            <person name="Hensen N."/>
            <person name="Bonometti L."/>
            <person name="Westerberg I."/>
            <person name="Brannstrom I.O."/>
            <person name="Guillou S."/>
            <person name="Cros-Aarteil S."/>
            <person name="Calhoun S."/>
            <person name="Haridas S."/>
            <person name="Kuo A."/>
            <person name="Mondo S."/>
            <person name="Pangilinan J."/>
            <person name="Riley R."/>
            <person name="LaButti K."/>
            <person name="Andreopoulos B."/>
            <person name="Lipzen A."/>
            <person name="Chen C."/>
            <person name="Yan M."/>
            <person name="Daum C."/>
            <person name="Ng V."/>
            <person name="Clum A."/>
            <person name="Steindorff A."/>
            <person name="Ohm R.A."/>
            <person name="Martin F."/>
            <person name="Silar P."/>
            <person name="Natvig D.O."/>
            <person name="Lalanne C."/>
            <person name="Gautier V."/>
            <person name="Ament-Velasquez S.L."/>
            <person name="Kruys A."/>
            <person name="Hutchinson M.I."/>
            <person name="Powell A.J."/>
            <person name="Barry K."/>
            <person name="Miller A.N."/>
            <person name="Grigoriev I.V."/>
            <person name="Debuchy R."/>
            <person name="Gladieux P."/>
            <person name="Hiltunen Thoren M."/>
            <person name="Johannesson H."/>
        </authorList>
    </citation>
    <scope>NUCLEOTIDE SEQUENCE</scope>
    <source>
        <strain evidence="9">CBS 141.50</strain>
    </source>
</reference>
<name>A0AAN6UY42_9PEZI</name>
<feature type="transmembrane region" description="Helical" evidence="7">
    <location>
        <begin position="117"/>
        <end position="137"/>
    </location>
</feature>
<evidence type="ECO:0000256" key="2">
    <source>
        <dbReference type="ARBA" id="ARBA00022692"/>
    </source>
</evidence>
<dbReference type="RefSeq" id="XP_062634531.1">
    <property type="nucleotide sequence ID" value="XM_062784535.1"/>
</dbReference>
<comment type="similarity">
    <text evidence="5">Belongs to the SAT4 family.</text>
</comment>
<dbReference type="Proteomes" id="UP001302676">
    <property type="component" value="Unassembled WGS sequence"/>
</dbReference>
<dbReference type="EMBL" id="MU853616">
    <property type="protein sequence ID" value="KAK4141160.1"/>
    <property type="molecule type" value="Genomic_DNA"/>
</dbReference>
<feature type="compositionally biased region" description="Low complexity" evidence="6">
    <location>
        <begin position="263"/>
        <end position="276"/>
    </location>
</feature>
<dbReference type="GO" id="GO:0016020">
    <property type="term" value="C:membrane"/>
    <property type="evidence" value="ECO:0007669"/>
    <property type="project" value="UniProtKB-SubCell"/>
</dbReference>
<protein>
    <recommendedName>
        <fullName evidence="8">Rhodopsin domain-containing protein</fullName>
    </recommendedName>
</protein>
<feature type="transmembrane region" description="Helical" evidence="7">
    <location>
        <begin position="85"/>
        <end position="105"/>
    </location>
</feature>
<keyword evidence="2 7" id="KW-0812">Transmembrane</keyword>
<sequence>MAAAADLSRGSVLLSLSLATAGFALVTTFVRFYARRGIDGGLRGDDYVSGVATVIALLATIFGVLEGTAPDGPRAMMFNVIGQPWYLVSVTLSKISICLFFMALLKRARARQWQVLLAGLIILMAATNLALALAVYLRCQPLAKVWDGAVVGSCADPAIQTGFGYAQGAFSVFSWVFLALFSMLIIRDLARGRQAAWPFYATSVLGFISGVFVIVRTAQTSQTTDTSIYTVHFFYASLMANLEQNLALTTSNILTLGPLFSPTTTSSSTTSSSTTTVHSQDRRKRRRRRNRNPYGSSSSRRSGKSAAVLGSHTSNSSGALSDMGSSTRAITQADERENGRASSRGSSRGDESSPYPRRDDDKDEMAGGNGVGEIERKRTTHLIIEGPGYRSNNSKNNNDPDHIPGHDLADGRRIPAPPFHTTSSGYASDDRRDLERGYNSLSDSDSQDGSEDDGDYDEGSEIDLDLELSAWPRGIIKTVSVEVVEEVNEEYVAAVAAAAAHARSISNTGGITQNNPDGKNPGSRGSGGTTGVGNSTKGIGRNSVTIAPRVVGAGGGGDRLSGGSGMEQDWEAMLRAGPPR</sequence>
<dbReference type="Pfam" id="PF20684">
    <property type="entry name" value="Fung_rhodopsin"/>
    <property type="match status" value="1"/>
</dbReference>
<dbReference type="PANTHER" id="PTHR33048:SF47">
    <property type="entry name" value="INTEGRAL MEMBRANE PROTEIN-RELATED"/>
    <property type="match status" value="1"/>
</dbReference>
<keyword evidence="3 7" id="KW-1133">Transmembrane helix</keyword>
<comment type="subcellular location">
    <subcellularLocation>
        <location evidence="1">Membrane</location>
        <topology evidence="1">Multi-pass membrane protein</topology>
    </subcellularLocation>
</comment>
<feature type="domain" description="Rhodopsin" evidence="8">
    <location>
        <begin position="30"/>
        <end position="260"/>
    </location>
</feature>
<evidence type="ECO:0000313" key="9">
    <source>
        <dbReference type="EMBL" id="KAK4141160.1"/>
    </source>
</evidence>
<feature type="region of interest" description="Disordered" evidence="6">
    <location>
        <begin position="507"/>
        <end position="580"/>
    </location>
</feature>
<evidence type="ECO:0000256" key="3">
    <source>
        <dbReference type="ARBA" id="ARBA00022989"/>
    </source>
</evidence>
<feature type="compositionally biased region" description="Basic and acidic residues" evidence="6">
    <location>
        <begin position="347"/>
        <end position="360"/>
    </location>
</feature>
<evidence type="ECO:0000259" key="8">
    <source>
        <dbReference type="Pfam" id="PF20684"/>
    </source>
</evidence>
<evidence type="ECO:0000256" key="1">
    <source>
        <dbReference type="ARBA" id="ARBA00004141"/>
    </source>
</evidence>
<feature type="compositionally biased region" description="Polar residues" evidence="6">
    <location>
        <begin position="507"/>
        <end position="517"/>
    </location>
</feature>
<keyword evidence="4 7" id="KW-0472">Membrane</keyword>
<dbReference type="PANTHER" id="PTHR33048">
    <property type="entry name" value="PTH11-LIKE INTEGRAL MEMBRANE PROTEIN (AFU_ORTHOLOGUE AFUA_5G11245)"/>
    <property type="match status" value="1"/>
</dbReference>
<evidence type="ECO:0000313" key="10">
    <source>
        <dbReference type="Proteomes" id="UP001302676"/>
    </source>
</evidence>